<proteinExistence type="inferred from homology"/>
<evidence type="ECO:0000259" key="11">
    <source>
        <dbReference type="PROSITE" id="PS00486"/>
    </source>
</evidence>
<dbReference type="GO" id="GO:0005524">
    <property type="term" value="F:ATP binding"/>
    <property type="evidence" value="ECO:0007669"/>
    <property type="project" value="UniProtKB-KW"/>
</dbReference>
<dbReference type="Gene3D" id="3.40.50.300">
    <property type="entry name" value="P-loop containing nucleotide triphosphate hydrolases"/>
    <property type="match status" value="1"/>
</dbReference>
<feature type="region of interest" description="Disordered" evidence="10">
    <location>
        <begin position="837"/>
        <end position="873"/>
    </location>
</feature>
<dbReference type="GO" id="GO:0140664">
    <property type="term" value="F:ATP-dependent DNA damage sensor activity"/>
    <property type="evidence" value="ECO:0007669"/>
    <property type="project" value="InterPro"/>
</dbReference>
<dbReference type="GO" id="GO:0006298">
    <property type="term" value="P:mismatch repair"/>
    <property type="evidence" value="ECO:0007669"/>
    <property type="project" value="InterPro"/>
</dbReference>
<name>A0A3D8QR04_9HELO</name>
<dbReference type="SUPFAM" id="SSF52540">
    <property type="entry name" value="P-loop containing nucleoside triphosphate hydrolases"/>
    <property type="match status" value="1"/>
</dbReference>
<evidence type="ECO:0000256" key="1">
    <source>
        <dbReference type="ARBA" id="ARBA00007094"/>
    </source>
</evidence>
<dbReference type="GO" id="GO:0005634">
    <property type="term" value="C:nucleus"/>
    <property type="evidence" value="ECO:0007669"/>
    <property type="project" value="TreeGrafter"/>
</dbReference>
<evidence type="ECO:0000256" key="7">
    <source>
        <dbReference type="ARBA" id="ARBA00025902"/>
    </source>
</evidence>
<dbReference type="PROSITE" id="PS00486">
    <property type="entry name" value="DNA_MISMATCH_REPAIR_2"/>
    <property type="match status" value="1"/>
</dbReference>
<evidence type="ECO:0000313" key="13">
    <source>
        <dbReference type="Proteomes" id="UP000256328"/>
    </source>
</evidence>
<dbReference type="SMART" id="SM00533">
    <property type="entry name" value="MUTSd"/>
    <property type="match status" value="1"/>
</dbReference>
<evidence type="ECO:0000256" key="2">
    <source>
        <dbReference type="ARBA" id="ARBA00022151"/>
    </source>
</evidence>
<feature type="compositionally biased region" description="Polar residues" evidence="10">
    <location>
        <begin position="41"/>
        <end position="52"/>
    </location>
</feature>
<keyword evidence="5" id="KW-0238">DNA-binding</keyword>
<dbReference type="OrthoDB" id="276261at2759"/>
<feature type="compositionally biased region" description="Low complexity" evidence="10">
    <location>
        <begin position="1"/>
        <end position="26"/>
    </location>
</feature>
<organism evidence="12 13">
    <name type="scientific">Coleophoma crateriformis</name>
    <dbReference type="NCBI Taxonomy" id="565419"/>
    <lineage>
        <taxon>Eukaryota</taxon>
        <taxon>Fungi</taxon>
        <taxon>Dikarya</taxon>
        <taxon>Ascomycota</taxon>
        <taxon>Pezizomycotina</taxon>
        <taxon>Leotiomycetes</taxon>
        <taxon>Helotiales</taxon>
        <taxon>Dermateaceae</taxon>
        <taxon>Coleophoma</taxon>
    </lineage>
</organism>
<dbReference type="PANTHER" id="PTHR11361">
    <property type="entry name" value="DNA MISMATCH REPAIR PROTEIN MUTS FAMILY MEMBER"/>
    <property type="match status" value="1"/>
</dbReference>
<feature type="region of interest" description="Disordered" evidence="10">
    <location>
        <begin position="1"/>
        <end position="53"/>
    </location>
</feature>
<dbReference type="PIRSF" id="PIRSF005813">
    <property type="entry name" value="MSH2"/>
    <property type="match status" value="1"/>
</dbReference>
<dbReference type="Proteomes" id="UP000256328">
    <property type="component" value="Unassembled WGS sequence"/>
</dbReference>
<dbReference type="SMART" id="SM00534">
    <property type="entry name" value="MUTSac"/>
    <property type="match status" value="1"/>
</dbReference>
<dbReference type="SUPFAM" id="SSF48334">
    <property type="entry name" value="DNA repair protein MutS, domain III"/>
    <property type="match status" value="1"/>
</dbReference>
<comment type="similarity">
    <text evidence="1">Belongs to the DNA mismatch repair MutS family. MSH3 subfamily.</text>
</comment>
<dbReference type="Pfam" id="PF05192">
    <property type="entry name" value="MutS_III"/>
    <property type="match status" value="1"/>
</dbReference>
<evidence type="ECO:0000256" key="6">
    <source>
        <dbReference type="ARBA" id="ARBA00023254"/>
    </source>
</evidence>
<gene>
    <name evidence="12" type="ORF">BP5796_10709</name>
</gene>
<evidence type="ECO:0000256" key="8">
    <source>
        <dbReference type="ARBA" id="ARBA00029792"/>
    </source>
</evidence>
<dbReference type="InterPro" id="IPR007696">
    <property type="entry name" value="DNA_mismatch_repair_MutS_core"/>
</dbReference>
<keyword evidence="3" id="KW-0547">Nucleotide-binding</keyword>
<dbReference type="InterPro" id="IPR036678">
    <property type="entry name" value="MutS_con_dom_sf"/>
</dbReference>
<feature type="domain" description="DNA mismatch repair proteins mutS family" evidence="11">
    <location>
        <begin position="670"/>
        <end position="686"/>
    </location>
</feature>
<comment type="subunit">
    <text evidence="7">Heterodimer consisting of MSH2-MSH3 (MutS beta). Forms a ternary complex with MutL alpha (MLH1-PMS1).</text>
</comment>
<dbReference type="InterPro" id="IPR027417">
    <property type="entry name" value="P-loop_NTPase"/>
</dbReference>
<reference evidence="12 13" key="1">
    <citation type="journal article" date="2018" name="IMA Fungus">
        <title>IMA Genome-F 9: Draft genome sequence of Annulohypoxylon stygium, Aspergillus mulundensis, Berkeleyomyces basicola (syn. Thielaviopsis basicola), Ceratocystis smalleyi, two Cercospora beticola strains, Coleophoma cylindrospora, Fusarium fracticaudum, Phialophora cf. hyalina, and Morchella septimelata.</title>
        <authorList>
            <person name="Wingfield B.D."/>
            <person name="Bills G.F."/>
            <person name="Dong Y."/>
            <person name="Huang W."/>
            <person name="Nel W.J."/>
            <person name="Swalarsk-Parry B.S."/>
            <person name="Vaghefi N."/>
            <person name="Wilken P.M."/>
            <person name="An Z."/>
            <person name="de Beer Z.W."/>
            <person name="De Vos L."/>
            <person name="Chen L."/>
            <person name="Duong T.A."/>
            <person name="Gao Y."/>
            <person name="Hammerbacher A."/>
            <person name="Kikkert J.R."/>
            <person name="Li Y."/>
            <person name="Li H."/>
            <person name="Li K."/>
            <person name="Li Q."/>
            <person name="Liu X."/>
            <person name="Ma X."/>
            <person name="Naidoo K."/>
            <person name="Pethybridge S.J."/>
            <person name="Sun J."/>
            <person name="Steenkamp E.T."/>
            <person name="van der Nest M.A."/>
            <person name="van Wyk S."/>
            <person name="Wingfield M.J."/>
            <person name="Xiong C."/>
            <person name="Yue Q."/>
            <person name="Zhang X."/>
        </authorList>
    </citation>
    <scope>NUCLEOTIDE SEQUENCE [LARGE SCALE GENOMIC DNA]</scope>
    <source>
        <strain evidence="12 13">BP5796</strain>
    </source>
</reference>
<evidence type="ECO:0000256" key="5">
    <source>
        <dbReference type="ARBA" id="ARBA00023125"/>
    </source>
</evidence>
<dbReference type="GO" id="GO:0030983">
    <property type="term" value="F:mismatched DNA binding"/>
    <property type="evidence" value="ECO:0007669"/>
    <property type="project" value="InterPro"/>
</dbReference>
<dbReference type="InterPro" id="IPR011184">
    <property type="entry name" value="DNA_mismatch_repair_Msh2"/>
</dbReference>
<keyword evidence="13" id="KW-1185">Reference proteome</keyword>
<evidence type="ECO:0000313" key="12">
    <source>
        <dbReference type="EMBL" id="RDW64207.1"/>
    </source>
</evidence>
<evidence type="ECO:0000256" key="3">
    <source>
        <dbReference type="ARBA" id="ARBA00022741"/>
    </source>
</evidence>
<keyword evidence="6" id="KW-0469">Meiosis</keyword>
<dbReference type="AlphaFoldDB" id="A0A3D8QR04"/>
<keyword evidence="4" id="KW-0067">ATP-binding</keyword>
<sequence>MPPSRPSTSFSSTSYQYPYQYSATPSNSNIRPPTTRPGTARSGTNRSRSRASSGFGVDQQIICAVNESRGVSPTVGIALVNISTGEAVLSQMCDNQFYVRTLNKLQVFDPTVVLVVPTAGSKSKMHEVIEENLRTANIVPMDRKHWSEAMGLEYIEQLAFKDDLEALKFAIGGNYFATCCFCAVLHFIDFQMSLKFALHSLRIQYQPSEGSMMIDLSTIQSLELIQNLQDAKSRQCLFGLMNHTLTPMGARLLRSTILQPSTQVNVLNKRFDAVEELTQKDTMFLTIRQGWDLSVYLYALTSCLAIQPFRDIEKLLTKLIIIPQKPNMAHAEQSINNILLLKSFAAQVPRVNEALKGARSDLLSEIRDQCRVENVTPTLNLITEYINEDVTYQTRPLDLRNQRTYAVKANVSGLLDVARQTFKEATEDVHQHIDDINHEGEIRVELRYDNPRGYWLRISGEFPEQDLPDRLVNVIRKKSYFECQTLHLMKLNRRIQDSHQEVVLLSDATIQDLLDKIRGEISNMFKMCQAIGMLDMIAAFAQLATDSQDYSRPKIDSILTIESGRHPIKENHLQNEKFVPNDVFASQACRFQIITGCNMSGKSTYIKTIALISVMAQIGSFVPADSATVPIIHQLFARVSMDDNIEANASTFASEMRETAFILRNIEENSIAIIDELGRGTSTRDGLAIALGIAEALIESGAFVWFATHFRELGSRPGVINQHLEVDMTDEHRMAMTYRIREGVVREDPYGLALARVVDLPVQILEVAEEVSQSIRERTAARKCTRKTLALSKKRKLVLALSDTLSALRDGEMQGDALLVWVLMVRAQFVKNMDQIDREAESSDAEDDEDASAGGEEGISEQHSSDATLAVRQ</sequence>
<evidence type="ECO:0000256" key="9">
    <source>
        <dbReference type="ARBA" id="ARBA00073774"/>
    </source>
</evidence>
<dbReference type="FunFam" id="3.40.50.300:FF:000870">
    <property type="entry name" value="MutS protein homolog 4"/>
    <property type="match status" value="1"/>
</dbReference>
<dbReference type="Pfam" id="PF05188">
    <property type="entry name" value="MutS_II"/>
    <property type="match status" value="1"/>
</dbReference>
<dbReference type="InterPro" id="IPR007860">
    <property type="entry name" value="DNA_mmatch_repair_MutS_con_dom"/>
</dbReference>
<dbReference type="Pfam" id="PF00488">
    <property type="entry name" value="MutS_V"/>
    <property type="match status" value="1"/>
</dbReference>
<dbReference type="Gene3D" id="3.30.420.110">
    <property type="entry name" value="MutS, connector domain"/>
    <property type="match status" value="1"/>
</dbReference>
<dbReference type="EMBL" id="PDLN01000016">
    <property type="protein sequence ID" value="RDW64207.1"/>
    <property type="molecule type" value="Genomic_DNA"/>
</dbReference>
<protein>
    <recommendedName>
        <fullName evidence="2 9">DNA mismatch repair protein MSH3</fullName>
    </recommendedName>
    <alternativeName>
        <fullName evidence="2 9">DNA mismatch repair protein MSH3</fullName>
    </alternativeName>
    <alternativeName>
        <fullName evidence="8">MutS protein homolog 3</fullName>
    </alternativeName>
</protein>
<dbReference type="PANTHER" id="PTHR11361:SF21">
    <property type="entry name" value="MUTS PROTEIN HOMOLOG 4"/>
    <property type="match status" value="1"/>
</dbReference>
<comment type="caution">
    <text evidence="12">The sequence shown here is derived from an EMBL/GenBank/DDBJ whole genome shotgun (WGS) entry which is preliminary data.</text>
</comment>
<dbReference type="GO" id="GO:0007131">
    <property type="term" value="P:reciprocal meiotic recombination"/>
    <property type="evidence" value="ECO:0007669"/>
    <property type="project" value="TreeGrafter"/>
</dbReference>
<feature type="compositionally biased region" description="Acidic residues" evidence="10">
    <location>
        <begin position="842"/>
        <end position="851"/>
    </location>
</feature>
<dbReference type="Gene3D" id="1.10.1420.10">
    <property type="match status" value="2"/>
</dbReference>
<evidence type="ECO:0000256" key="4">
    <source>
        <dbReference type="ARBA" id="ARBA00022840"/>
    </source>
</evidence>
<dbReference type="InterPro" id="IPR000432">
    <property type="entry name" value="DNA_mismatch_repair_MutS_C"/>
</dbReference>
<dbReference type="InterPro" id="IPR045076">
    <property type="entry name" value="MutS"/>
</dbReference>
<accession>A0A3D8QR04</accession>
<dbReference type="InterPro" id="IPR036187">
    <property type="entry name" value="DNA_mismatch_repair_MutS_sf"/>
</dbReference>
<dbReference type="SUPFAM" id="SSF53150">
    <property type="entry name" value="DNA repair protein MutS, domain II"/>
    <property type="match status" value="1"/>
</dbReference>
<evidence type="ECO:0000256" key="10">
    <source>
        <dbReference type="SAM" id="MobiDB-lite"/>
    </source>
</evidence>